<gene>
    <name evidence="4" type="ORF">SAMN05216260_10990</name>
</gene>
<dbReference type="InterPro" id="IPR025997">
    <property type="entry name" value="SBP_2_dom"/>
</dbReference>
<comment type="subcellular location">
    <subcellularLocation>
        <location evidence="1">Cell envelope</location>
    </subcellularLocation>
</comment>
<accession>A0A1G7M7X2</accession>
<dbReference type="AlphaFoldDB" id="A0A1G7M7X2"/>
<protein>
    <submittedName>
        <fullName evidence="4">Rhamnose transport system substrate-binding protein</fullName>
    </submittedName>
</protein>
<proteinExistence type="predicted"/>
<dbReference type="Pfam" id="PF13407">
    <property type="entry name" value="Peripla_BP_4"/>
    <property type="match status" value="1"/>
</dbReference>
<name>A0A1G7M7X2_9ACTN</name>
<dbReference type="PANTHER" id="PTHR30036">
    <property type="entry name" value="D-XYLOSE-BINDING PERIPLASMIC PROTEIN"/>
    <property type="match status" value="1"/>
</dbReference>
<evidence type="ECO:0000313" key="4">
    <source>
        <dbReference type="EMBL" id="SDF57812.1"/>
    </source>
</evidence>
<dbReference type="EMBL" id="FNAX01000009">
    <property type="protein sequence ID" value="SDF57812.1"/>
    <property type="molecule type" value="Genomic_DNA"/>
</dbReference>
<feature type="signal peptide" evidence="2">
    <location>
        <begin position="1"/>
        <end position="27"/>
    </location>
</feature>
<dbReference type="InterPro" id="IPR013459">
    <property type="entry name" value="RhaS"/>
</dbReference>
<dbReference type="GO" id="GO:0015762">
    <property type="term" value="P:rhamnose transmembrane transport"/>
    <property type="evidence" value="ECO:0007669"/>
    <property type="project" value="InterPro"/>
</dbReference>
<dbReference type="InterPro" id="IPR028082">
    <property type="entry name" value="Peripla_BP_I"/>
</dbReference>
<organism evidence="4 5">
    <name type="scientific">Streptomyces griseoaurantiacus</name>
    <dbReference type="NCBI Taxonomy" id="68213"/>
    <lineage>
        <taxon>Bacteria</taxon>
        <taxon>Bacillati</taxon>
        <taxon>Actinomycetota</taxon>
        <taxon>Actinomycetes</taxon>
        <taxon>Kitasatosporales</taxon>
        <taxon>Streptomycetaceae</taxon>
        <taxon>Streptomyces</taxon>
        <taxon>Streptomyces aurantiacus group</taxon>
    </lineage>
</organism>
<evidence type="ECO:0000259" key="3">
    <source>
        <dbReference type="Pfam" id="PF13407"/>
    </source>
</evidence>
<evidence type="ECO:0000313" key="5">
    <source>
        <dbReference type="Proteomes" id="UP000198614"/>
    </source>
</evidence>
<dbReference type="OrthoDB" id="9781890at2"/>
<dbReference type="GO" id="GO:0030246">
    <property type="term" value="F:carbohydrate binding"/>
    <property type="evidence" value="ECO:0007669"/>
    <property type="project" value="TreeGrafter"/>
</dbReference>
<dbReference type="NCBIfam" id="TIGR02637">
    <property type="entry name" value="RhaS"/>
    <property type="match status" value="1"/>
</dbReference>
<dbReference type="GO" id="GO:0030288">
    <property type="term" value="C:outer membrane-bounded periplasmic space"/>
    <property type="evidence" value="ECO:0007669"/>
    <property type="project" value="TreeGrafter"/>
</dbReference>
<feature type="chain" id="PRO_5011637791" evidence="2">
    <location>
        <begin position="28"/>
        <end position="353"/>
    </location>
</feature>
<feature type="domain" description="Periplasmic binding protein" evidence="3">
    <location>
        <begin position="50"/>
        <end position="310"/>
    </location>
</feature>
<reference evidence="4 5" key="1">
    <citation type="submission" date="2016-10" db="EMBL/GenBank/DDBJ databases">
        <authorList>
            <person name="de Groot N.N."/>
        </authorList>
    </citation>
    <scope>NUCLEOTIDE SEQUENCE [LARGE SCALE GENOMIC DNA]</scope>
    <source>
        <strain evidence="4 5">CGMCC 4.1859</strain>
    </source>
</reference>
<evidence type="ECO:0000256" key="1">
    <source>
        <dbReference type="ARBA" id="ARBA00004196"/>
    </source>
</evidence>
<dbReference type="Proteomes" id="UP000198614">
    <property type="component" value="Unassembled WGS sequence"/>
</dbReference>
<dbReference type="Gene3D" id="3.40.50.2300">
    <property type="match status" value="2"/>
</dbReference>
<dbReference type="CDD" id="cd20000">
    <property type="entry name" value="PBP1_ABC_rhamnose"/>
    <property type="match status" value="1"/>
</dbReference>
<keyword evidence="2" id="KW-0732">Signal</keyword>
<dbReference type="InterPro" id="IPR050555">
    <property type="entry name" value="Bact_Solute-Bind_Prot2"/>
</dbReference>
<sequence>MRSPNVRRTCVALAAAVSLTAALTACGAEGDGDRDATAEPDSSTRTGLTVAFLPKQRDNNLYFTNADLGAKTVVEELGSVYEDFGSSNATDTIGQNSYIKMLRRQEVDALAVSAVHPAKLCTELKKAMKQGVTVVTYDSDTRPECRDVFVSQASAEDLGRTQVRLMAEQIGDRGRIAILSGSEGAENQNSWIDCMKDELDKPEHKDVELVEIAYGDDDPDKSAEETRRLLRRYPDLKGIISPTTIGIEAAARVVSGSAAHKGKVRVTGLGTPNEMRAYVEDGTVEAFALWDPAKLGELTARTALALSSGRITGRRGETFKAGDMGEYTIDEDGVITLGKPQVFDKGNIERFDF</sequence>
<dbReference type="SUPFAM" id="SSF53822">
    <property type="entry name" value="Periplasmic binding protein-like I"/>
    <property type="match status" value="1"/>
</dbReference>
<evidence type="ECO:0000256" key="2">
    <source>
        <dbReference type="SAM" id="SignalP"/>
    </source>
</evidence>
<dbReference type="PROSITE" id="PS51257">
    <property type="entry name" value="PROKAR_LIPOPROTEIN"/>
    <property type="match status" value="1"/>
</dbReference>
<dbReference type="PANTHER" id="PTHR30036:SF8">
    <property type="entry name" value="ABC-TYPE SUGAR TRANSPORT SYSTEM PERIPLASMIC COMPONENT-LIKE PROTEIN"/>
    <property type="match status" value="1"/>
</dbReference>